<dbReference type="EMBL" id="JWZT01000463">
    <property type="protein sequence ID" value="KII74314.1"/>
    <property type="molecule type" value="Genomic_DNA"/>
</dbReference>
<sequence>MPATRFNEFSLPIEISEDDPISYDINGKAIYLFENQMVIRFDEKNGIITDDETHIYRFAFKVVSMTYDYSKSLLFLLDTKHRLFVISVINNYIKLLSFNVTNFKYHMNTL</sequence>
<name>A0A0C2J921_THEKT</name>
<reference evidence="1 2" key="1">
    <citation type="journal article" date="2014" name="Genome Biol. Evol.">
        <title>The genome of the myxosporean Thelohanellus kitauei shows adaptations to nutrient acquisition within its fish host.</title>
        <authorList>
            <person name="Yang Y."/>
            <person name="Xiong J."/>
            <person name="Zhou Z."/>
            <person name="Huo F."/>
            <person name="Miao W."/>
            <person name="Ran C."/>
            <person name="Liu Y."/>
            <person name="Zhang J."/>
            <person name="Feng J."/>
            <person name="Wang M."/>
            <person name="Wang M."/>
            <person name="Wang L."/>
            <person name="Yao B."/>
        </authorList>
    </citation>
    <scope>NUCLEOTIDE SEQUENCE [LARGE SCALE GENOMIC DNA]</scope>
    <source>
        <strain evidence="1">Wuqing</strain>
    </source>
</reference>
<dbReference type="AlphaFoldDB" id="A0A0C2J921"/>
<gene>
    <name evidence="1" type="ORF">RF11_12967</name>
</gene>
<comment type="caution">
    <text evidence="1">The sequence shown here is derived from an EMBL/GenBank/DDBJ whole genome shotgun (WGS) entry which is preliminary data.</text>
</comment>
<dbReference type="Proteomes" id="UP000031668">
    <property type="component" value="Unassembled WGS sequence"/>
</dbReference>
<evidence type="ECO:0000313" key="1">
    <source>
        <dbReference type="EMBL" id="KII74314.1"/>
    </source>
</evidence>
<organism evidence="1 2">
    <name type="scientific">Thelohanellus kitauei</name>
    <name type="common">Myxosporean</name>
    <dbReference type="NCBI Taxonomy" id="669202"/>
    <lineage>
        <taxon>Eukaryota</taxon>
        <taxon>Metazoa</taxon>
        <taxon>Cnidaria</taxon>
        <taxon>Myxozoa</taxon>
        <taxon>Myxosporea</taxon>
        <taxon>Bivalvulida</taxon>
        <taxon>Platysporina</taxon>
        <taxon>Myxobolidae</taxon>
        <taxon>Thelohanellus</taxon>
    </lineage>
</organism>
<evidence type="ECO:0000313" key="2">
    <source>
        <dbReference type="Proteomes" id="UP000031668"/>
    </source>
</evidence>
<keyword evidence="2" id="KW-1185">Reference proteome</keyword>
<protein>
    <submittedName>
        <fullName evidence="1">Uncharacterized protein</fullName>
    </submittedName>
</protein>
<accession>A0A0C2J921</accession>
<proteinExistence type="predicted"/>